<sequence>MTMEMILALGILVLMIVMIMSDKFAFGAPPILACLLLVVCGLSTVQEAFAGFVNPSVIMVAGFMVVMAGLMKTSLIGRVQSSMLALVNRGGYKSYVLLIVVIMLGASFPGAGATGYYVLILSLISTIPYNKKMPTSKLMMPLGFATNHPLVPFNVALFYGVTVSVLETAGYTGGLSMSKFAVVNFILALGFLAWALIAYRLLPDHPITEAEASGFDEVAATTEMGTMPAWKEYSTIVAFMVSVVGMMLMNVLGNAAFVIPGLMGAFLLIINVLDFREVRDNMVAPVIIMMAGVIGVADALANSGFTAMIGDTVANALGTNINPFLLIFIFAILTSTCATFTGSNMGSVYIFAPIAIATSISLGLNPAAAAIAVVVSGWNGGFMPIDGMPAMILGMGRYKLPQFWLFSVPMYLIRIFALCVGAIVMFPVS</sequence>
<organism evidence="8 9">
    <name type="scientific">Priestia megaterium (strain ATCC 14581 / DSM 32 / CCUG 1817 / JCM 2506 / NBRC 15308 / NCIMB 9376 / NCTC 10342 / NRRL B-14308 / VKM B-512 / Ford 19)</name>
    <name type="common">Bacillus megaterium</name>
    <dbReference type="NCBI Taxonomy" id="1348623"/>
    <lineage>
        <taxon>Bacteria</taxon>
        <taxon>Bacillati</taxon>
        <taxon>Bacillota</taxon>
        <taxon>Bacilli</taxon>
        <taxon>Bacillales</taxon>
        <taxon>Bacillaceae</taxon>
        <taxon>Priestia</taxon>
    </lineage>
</organism>
<gene>
    <name evidence="8" type="ORF">BG04_2546</name>
</gene>
<dbReference type="AlphaFoldDB" id="A0A0B6AKU5"/>
<dbReference type="GeneID" id="93640617"/>
<dbReference type="PANTHER" id="PTHR43652">
    <property type="entry name" value="BASIC AMINO ACID ANTIPORTER YFCC-RELATED"/>
    <property type="match status" value="1"/>
</dbReference>
<dbReference type="InterPro" id="IPR051679">
    <property type="entry name" value="DASS-Related_Transporters"/>
</dbReference>
<evidence type="ECO:0000313" key="9">
    <source>
        <dbReference type="Proteomes" id="UP000031829"/>
    </source>
</evidence>
<keyword evidence="5" id="KW-1133">Transmembrane helix</keyword>
<dbReference type="EMBL" id="CP009920">
    <property type="protein sequence ID" value="AJI21687.1"/>
    <property type="molecule type" value="Genomic_DNA"/>
</dbReference>
<protein>
    <submittedName>
        <fullName evidence="8">Sulfate symporter transmembrane region family protein</fullName>
    </submittedName>
</protein>
<dbReference type="Pfam" id="PF03600">
    <property type="entry name" value="CitMHS"/>
    <property type="match status" value="1"/>
</dbReference>
<keyword evidence="2" id="KW-0813">Transport</keyword>
<accession>A0A0B6AKU5</accession>
<dbReference type="HOGENOM" id="CLU_032790_1_0_9"/>
<dbReference type="Proteomes" id="UP000031829">
    <property type="component" value="Chromosome"/>
</dbReference>
<dbReference type="KEGG" id="bmeg:BG04_2546"/>
<evidence type="ECO:0000313" key="8">
    <source>
        <dbReference type="EMBL" id="AJI21687.1"/>
    </source>
</evidence>
<keyword evidence="4" id="KW-0677">Repeat</keyword>
<dbReference type="PANTHER" id="PTHR43652:SF2">
    <property type="entry name" value="BASIC AMINO ACID ANTIPORTER YFCC-RELATED"/>
    <property type="match status" value="1"/>
</dbReference>
<evidence type="ECO:0000256" key="4">
    <source>
        <dbReference type="ARBA" id="ARBA00022737"/>
    </source>
</evidence>
<name>A0A0B6AKU5_PRIM2</name>
<comment type="subcellular location">
    <subcellularLocation>
        <location evidence="1">Membrane</location>
        <topology evidence="1">Multi-pass membrane protein</topology>
    </subcellularLocation>
</comment>
<evidence type="ECO:0000256" key="6">
    <source>
        <dbReference type="ARBA" id="ARBA00023136"/>
    </source>
</evidence>
<dbReference type="GO" id="GO:0005886">
    <property type="term" value="C:plasma membrane"/>
    <property type="evidence" value="ECO:0007669"/>
    <property type="project" value="TreeGrafter"/>
</dbReference>
<dbReference type="InterPro" id="IPR004680">
    <property type="entry name" value="Cit_transptr-like_dom"/>
</dbReference>
<keyword evidence="6" id="KW-0472">Membrane</keyword>
<evidence type="ECO:0000256" key="1">
    <source>
        <dbReference type="ARBA" id="ARBA00004141"/>
    </source>
</evidence>
<evidence type="ECO:0000256" key="3">
    <source>
        <dbReference type="ARBA" id="ARBA00022692"/>
    </source>
</evidence>
<feature type="domain" description="Citrate transporter-like" evidence="7">
    <location>
        <begin position="16"/>
        <end position="373"/>
    </location>
</feature>
<keyword evidence="3 8" id="KW-0812">Transmembrane</keyword>
<dbReference type="RefSeq" id="WP_034654836.1">
    <property type="nucleotide sequence ID" value="NZ_BCVB01000025.1"/>
</dbReference>
<proteinExistence type="predicted"/>
<evidence type="ECO:0000259" key="7">
    <source>
        <dbReference type="Pfam" id="PF03600"/>
    </source>
</evidence>
<evidence type="ECO:0000256" key="2">
    <source>
        <dbReference type="ARBA" id="ARBA00022448"/>
    </source>
</evidence>
<dbReference type="GO" id="GO:0055085">
    <property type="term" value="P:transmembrane transport"/>
    <property type="evidence" value="ECO:0007669"/>
    <property type="project" value="InterPro"/>
</dbReference>
<reference evidence="8 9" key="1">
    <citation type="journal article" date="2015" name="Genome Announc.">
        <title>Complete genome sequences for 35 biothreat assay-relevant bacillus species.</title>
        <authorList>
            <person name="Johnson S.L."/>
            <person name="Daligault H.E."/>
            <person name="Davenport K.W."/>
            <person name="Jaissle J."/>
            <person name="Frey K.G."/>
            <person name="Ladner J.T."/>
            <person name="Broomall S.M."/>
            <person name="Bishop-Lilly K.A."/>
            <person name="Bruce D.C."/>
            <person name="Gibbons H.S."/>
            <person name="Coyne S.R."/>
            <person name="Lo C.C."/>
            <person name="Meincke L."/>
            <person name="Munk A.C."/>
            <person name="Koroleva G.I."/>
            <person name="Rosenzweig C.N."/>
            <person name="Palacios G.F."/>
            <person name="Redden C.L."/>
            <person name="Minogue T.D."/>
            <person name="Chain P.S."/>
        </authorList>
    </citation>
    <scope>NUCLEOTIDE SEQUENCE [LARGE SCALE GENOMIC DNA]</scope>
    <source>
        <strain evidence="9">ATCC 14581 / DSM 32 / JCM 2506 / NBRC 15308 / NCIMB 9376 / NCTC 10342 / NRRL B-14308 / VKM B-512</strain>
    </source>
</reference>
<evidence type="ECO:0000256" key="5">
    <source>
        <dbReference type="ARBA" id="ARBA00022989"/>
    </source>
</evidence>